<gene>
    <name evidence="1" type="ORF">COLO4_37383</name>
</gene>
<sequence>MVGQIELNQWSNSGEETNLTLNFSPPPVLPPEIVSRASPPRRMKFQSPMAFKFHPNAPRCPLITALCSFPHESQQIPLDLSLQTPTSTLRSERFRDLTTLTSQGYGTQDSDWRWEAEEKGKKKALV</sequence>
<proteinExistence type="predicted"/>
<keyword evidence="2" id="KW-1185">Reference proteome</keyword>
<reference evidence="2" key="1">
    <citation type="submission" date="2013-09" db="EMBL/GenBank/DDBJ databases">
        <title>Corchorus olitorius genome sequencing.</title>
        <authorList>
            <person name="Alam M."/>
            <person name="Haque M.S."/>
            <person name="Islam M.S."/>
            <person name="Emdad E.M."/>
            <person name="Islam M.M."/>
            <person name="Ahmed B."/>
            <person name="Halim A."/>
            <person name="Hossen Q.M.M."/>
            <person name="Hossain M.Z."/>
            <person name="Ahmed R."/>
            <person name="Khan M.M."/>
            <person name="Islam R."/>
            <person name="Rashid M.M."/>
            <person name="Khan S.A."/>
            <person name="Rahman M.S."/>
            <person name="Alam M."/>
            <person name="Yahiya A.S."/>
            <person name="Khan M.S."/>
            <person name="Azam M.S."/>
            <person name="Haque T."/>
            <person name="Lashkar M.Z.H."/>
            <person name="Akhand A.I."/>
            <person name="Morshed G."/>
            <person name="Roy S."/>
            <person name="Uddin K.S."/>
            <person name="Rabeya T."/>
            <person name="Hossain A.S."/>
            <person name="Chowdhury A."/>
            <person name="Snigdha A.R."/>
            <person name="Mortoza M.S."/>
            <person name="Matin S.A."/>
            <person name="Hoque S.M.E."/>
            <person name="Islam M.K."/>
            <person name="Roy D.K."/>
            <person name="Haider R."/>
            <person name="Moosa M.M."/>
            <person name="Elias S.M."/>
            <person name="Hasan A.M."/>
            <person name="Jahan S."/>
            <person name="Shafiuddin M."/>
            <person name="Mahmood N."/>
            <person name="Shommy N.S."/>
        </authorList>
    </citation>
    <scope>NUCLEOTIDE SEQUENCE [LARGE SCALE GENOMIC DNA]</scope>
    <source>
        <strain evidence="2">cv. O-4</strain>
    </source>
</reference>
<comment type="caution">
    <text evidence="1">The sequence shown here is derived from an EMBL/GenBank/DDBJ whole genome shotgun (WGS) entry which is preliminary data.</text>
</comment>
<accession>A0A1R3G265</accession>
<name>A0A1R3G265_9ROSI</name>
<organism evidence="1 2">
    <name type="scientific">Corchorus olitorius</name>
    <dbReference type="NCBI Taxonomy" id="93759"/>
    <lineage>
        <taxon>Eukaryota</taxon>
        <taxon>Viridiplantae</taxon>
        <taxon>Streptophyta</taxon>
        <taxon>Embryophyta</taxon>
        <taxon>Tracheophyta</taxon>
        <taxon>Spermatophyta</taxon>
        <taxon>Magnoliopsida</taxon>
        <taxon>eudicotyledons</taxon>
        <taxon>Gunneridae</taxon>
        <taxon>Pentapetalae</taxon>
        <taxon>rosids</taxon>
        <taxon>malvids</taxon>
        <taxon>Malvales</taxon>
        <taxon>Malvaceae</taxon>
        <taxon>Grewioideae</taxon>
        <taxon>Apeibeae</taxon>
        <taxon>Corchorus</taxon>
    </lineage>
</organism>
<protein>
    <submittedName>
        <fullName evidence="1">Uncharacterized protein</fullName>
    </submittedName>
</protein>
<dbReference type="EMBL" id="AWUE01023908">
    <property type="protein sequence ID" value="OMO52157.1"/>
    <property type="molecule type" value="Genomic_DNA"/>
</dbReference>
<dbReference type="AlphaFoldDB" id="A0A1R3G265"/>
<dbReference type="Proteomes" id="UP000187203">
    <property type="component" value="Unassembled WGS sequence"/>
</dbReference>
<evidence type="ECO:0000313" key="1">
    <source>
        <dbReference type="EMBL" id="OMO52157.1"/>
    </source>
</evidence>
<evidence type="ECO:0000313" key="2">
    <source>
        <dbReference type="Proteomes" id="UP000187203"/>
    </source>
</evidence>